<sequence length="80" mass="9356">MSLNKWKANPDEQTKLNNWDLERNVVTGTELRRTDEAERTGILNEILTTWILNERNVMSETAWILNERNVQSWTNGRPGS</sequence>
<gene>
    <name evidence="1" type="ORF">GLOINDRAFT_4007</name>
</gene>
<accession>U9TCY4</accession>
<proteinExistence type="predicted"/>
<dbReference type="AlphaFoldDB" id="U9TCY4"/>
<reference evidence="1" key="1">
    <citation type="submission" date="2013-07" db="EMBL/GenBank/DDBJ databases">
        <title>The genome of an arbuscular mycorrhizal fungus provides insights into the evolution of the oldest plant symbiosis.</title>
        <authorList>
            <consortium name="DOE Joint Genome Institute"/>
            <person name="Tisserant E."/>
            <person name="Malbreil M."/>
            <person name="Kuo A."/>
            <person name="Kohler A."/>
            <person name="Symeonidi A."/>
            <person name="Balestrini R."/>
            <person name="Charron P."/>
            <person name="Duensing N."/>
            <person name="Frei-dit-Frey N."/>
            <person name="Gianinazzi-Pearson V."/>
            <person name="Gilbert B."/>
            <person name="Handa Y."/>
            <person name="Hijri M."/>
            <person name="Kaul R."/>
            <person name="Kawaguchi M."/>
            <person name="Krajinski F."/>
            <person name="Lammers P."/>
            <person name="Lapierre D."/>
            <person name="Masclaux F.G."/>
            <person name="Murat C."/>
            <person name="Morin E."/>
            <person name="Ndikumana S."/>
            <person name="Pagni M."/>
            <person name="Petitpierre D."/>
            <person name="Requena N."/>
            <person name="Rosikiewicz P."/>
            <person name="Riley R."/>
            <person name="Saito K."/>
            <person name="San Clemente H."/>
            <person name="Shapiro H."/>
            <person name="van Tuinen D."/>
            <person name="Becard G."/>
            <person name="Bonfante P."/>
            <person name="Paszkowski U."/>
            <person name="Shachar-Hill Y."/>
            <person name="Young J.P."/>
            <person name="Sanders I.R."/>
            <person name="Henrissat B."/>
            <person name="Rensing S.A."/>
            <person name="Grigoriev I.V."/>
            <person name="Corradi N."/>
            <person name="Roux C."/>
            <person name="Martin F."/>
        </authorList>
    </citation>
    <scope>NUCLEOTIDE SEQUENCE</scope>
    <source>
        <strain evidence="1">DAOM 197198</strain>
    </source>
</reference>
<evidence type="ECO:0000313" key="1">
    <source>
        <dbReference type="EMBL" id="ESA05975.1"/>
    </source>
</evidence>
<name>U9TCY4_RHIID</name>
<protein>
    <submittedName>
        <fullName evidence="1">Uncharacterized protein</fullName>
    </submittedName>
</protein>
<organism evidence="1">
    <name type="scientific">Rhizophagus irregularis (strain DAOM 181602 / DAOM 197198 / MUCL 43194)</name>
    <name type="common">Arbuscular mycorrhizal fungus</name>
    <name type="synonym">Glomus intraradices</name>
    <dbReference type="NCBI Taxonomy" id="747089"/>
    <lineage>
        <taxon>Eukaryota</taxon>
        <taxon>Fungi</taxon>
        <taxon>Fungi incertae sedis</taxon>
        <taxon>Mucoromycota</taxon>
        <taxon>Glomeromycotina</taxon>
        <taxon>Glomeromycetes</taxon>
        <taxon>Glomerales</taxon>
        <taxon>Glomeraceae</taxon>
        <taxon>Rhizophagus</taxon>
    </lineage>
</organism>
<dbReference type="HOGENOM" id="CLU_2590980_0_0_1"/>
<dbReference type="EMBL" id="KI292250">
    <property type="protein sequence ID" value="ESA05975.1"/>
    <property type="molecule type" value="Genomic_DNA"/>
</dbReference>